<keyword evidence="3 7" id="KW-0489">Methyltransferase</keyword>
<dbReference type="Gene3D" id="3.40.50.150">
    <property type="entry name" value="Vaccinia Virus protein VP39"/>
    <property type="match status" value="1"/>
</dbReference>
<dbReference type="EC" id="2.1.1.-" evidence="7"/>
<accession>D3S0M9</accession>
<dbReference type="PANTHER" id="PTHR10335:SF17">
    <property type="entry name" value="FIBRILLARIN"/>
    <property type="match status" value="1"/>
</dbReference>
<dbReference type="Proteomes" id="UP000002613">
    <property type="component" value="Chromosome"/>
</dbReference>
<evidence type="ECO:0000256" key="5">
    <source>
        <dbReference type="ARBA" id="ARBA00022694"/>
    </source>
</evidence>
<dbReference type="GO" id="GO:0000494">
    <property type="term" value="P:box C/D sno(s)RNA 3'-end processing"/>
    <property type="evidence" value="ECO:0007669"/>
    <property type="project" value="TreeGrafter"/>
</dbReference>
<evidence type="ECO:0000256" key="2">
    <source>
        <dbReference type="ARBA" id="ARBA00022552"/>
    </source>
</evidence>
<dbReference type="PRINTS" id="PR00052">
    <property type="entry name" value="FIBRILLARIN"/>
</dbReference>
<dbReference type="RefSeq" id="WP_012966608.1">
    <property type="nucleotide sequence ID" value="NC_013849.1"/>
</dbReference>
<feature type="binding site" evidence="7">
    <location>
        <begin position="143"/>
        <end position="146"/>
    </location>
    <ligand>
        <name>S-adenosyl-L-methionine</name>
        <dbReference type="ChEBI" id="CHEBI:59789"/>
    </ligand>
</feature>
<dbReference type="PIRSF" id="PIRSF006540">
    <property type="entry name" value="Nop17p"/>
    <property type="match status" value="1"/>
</dbReference>
<dbReference type="EMBL" id="CP001899">
    <property type="protein sequence ID" value="ADC66270.1"/>
    <property type="molecule type" value="Genomic_DNA"/>
</dbReference>
<evidence type="ECO:0000313" key="8">
    <source>
        <dbReference type="EMBL" id="ADC66270.1"/>
    </source>
</evidence>
<dbReference type="KEGG" id="fpl:Ferp_2139"/>
<dbReference type="GO" id="GO:1990259">
    <property type="term" value="F:histone H2AQ104 methyltransferase activity"/>
    <property type="evidence" value="ECO:0007669"/>
    <property type="project" value="TreeGrafter"/>
</dbReference>
<feature type="binding site" evidence="7">
    <location>
        <begin position="80"/>
        <end position="81"/>
    </location>
    <ligand>
        <name>S-adenosyl-L-methionine</name>
        <dbReference type="ChEBI" id="CHEBI:59789"/>
    </ligand>
</feature>
<dbReference type="AlphaFoldDB" id="D3S0M9"/>
<comment type="similarity">
    <text evidence="1 7">Belongs to the methyltransferase superfamily. Fibrillarin family.</text>
</comment>
<dbReference type="STRING" id="589924.Ferp_2139"/>
<dbReference type="InterPro" id="IPR000692">
    <property type="entry name" value="Fibrillarin"/>
</dbReference>
<keyword evidence="4 7" id="KW-0808">Transferase</keyword>
<dbReference type="Gene3D" id="3.30.200.20">
    <property type="entry name" value="Phosphorylase Kinase, domain 1"/>
    <property type="match status" value="1"/>
</dbReference>
<protein>
    <recommendedName>
        <fullName evidence="7">Fibrillarin-like rRNA/tRNA 2'-O-methyltransferase</fullName>
        <ecNumber evidence="7">2.1.1.-</ecNumber>
    </recommendedName>
</protein>
<dbReference type="GO" id="GO:0008033">
    <property type="term" value="P:tRNA processing"/>
    <property type="evidence" value="ECO:0007669"/>
    <property type="project" value="UniProtKB-UniRule"/>
</dbReference>
<evidence type="ECO:0000256" key="4">
    <source>
        <dbReference type="ARBA" id="ARBA00022679"/>
    </source>
</evidence>
<reference evidence="9" key="1">
    <citation type="submission" date="2010-02" db="EMBL/GenBank/DDBJ databases">
        <title>Complete sequence of Ferroglobus placidus DSM 10642.</title>
        <authorList>
            <consortium name="US DOE Joint Genome Institute"/>
            <person name="Lucas S."/>
            <person name="Copeland A."/>
            <person name="Lapidus A."/>
            <person name="Cheng J.-F."/>
            <person name="Bruce D."/>
            <person name="Goodwin L."/>
            <person name="Pitluck S."/>
            <person name="Saunders E."/>
            <person name="Brettin T."/>
            <person name="Detter J.C."/>
            <person name="Han C."/>
            <person name="Tapia R."/>
            <person name="Larimer F."/>
            <person name="Land M."/>
            <person name="Hauser L."/>
            <person name="Kyrpides N."/>
            <person name="Ivanova N."/>
            <person name="Holmes D."/>
            <person name="Lovley D."/>
            <person name="Kyrpides N."/>
            <person name="Anderson I.J."/>
            <person name="Woyke T."/>
        </authorList>
    </citation>
    <scope>NUCLEOTIDE SEQUENCE [LARGE SCALE GENOMIC DNA]</scope>
    <source>
        <strain evidence="9">DSM 10642 / AEDII12DO</strain>
    </source>
</reference>
<dbReference type="OrthoDB" id="6244at2157"/>
<dbReference type="SUPFAM" id="SSF53335">
    <property type="entry name" value="S-adenosyl-L-methionine-dependent methyltransferases"/>
    <property type="match status" value="1"/>
</dbReference>
<dbReference type="HOGENOM" id="CLU_059055_2_0_2"/>
<keyword evidence="5 7" id="KW-0819">tRNA processing</keyword>
<dbReference type="PaxDb" id="589924-Ferp_2139"/>
<evidence type="ECO:0000313" key="9">
    <source>
        <dbReference type="Proteomes" id="UP000002613"/>
    </source>
</evidence>
<dbReference type="InterPro" id="IPR029063">
    <property type="entry name" value="SAM-dependent_MTases_sf"/>
</dbReference>
<comment type="function">
    <text evidence="7">Involved in pre-rRNA and tRNA processing. Utilizes the methyl donor S-adenosyl-L-methionine to catalyze the site-specific 2'-hydroxyl methylation of ribose moieties in rRNA and tRNA. Site specificity is provided by a guide RNA that base pairs with the substrate. Methylation occurs at a characteristic distance from the sequence involved in base pairing with the guide RNA.</text>
</comment>
<dbReference type="PANTHER" id="PTHR10335">
    <property type="entry name" value="RRNA 2-O-METHYLTRANSFERASE FIBRILLARIN"/>
    <property type="match status" value="1"/>
</dbReference>
<gene>
    <name evidence="7" type="primary">flpA</name>
    <name evidence="8" type="ordered locus">Ferp_2139</name>
</gene>
<proteinExistence type="inferred from homology"/>
<dbReference type="GO" id="GO:0008649">
    <property type="term" value="F:rRNA methyltransferase activity"/>
    <property type="evidence" value="ECO:0007669"/>
    <property type="project" value="TreeGrafter"/>
</dbReference>
<dbReference type="HAMAP" id="MF_00351">
    <property type="entry name" value="RNA_methyltransf_FlpA"/>
    <property type="match status" value="1"/>
</dbReference>
<comment type="subunit">
    <text evidence="7">Interacts with nop5. Component of box C/D small ribonucleoprotein (sRNP) particles that contain rpl7ae, FlpA and nop5, plus a guide RNA.</text>
</comment>
<keyword evidence="2 7" id="KW-0698">rRNA processing</keyword>
<dbReference type="eggNOG" id="arCOG00078">
    <property type="taxonomic scope" value="Archaea"/>
</dbReference>
<evidence type="ECO:0000256" key="1">
    <source>
        <dbReference type="ARBA" id="ARBA00010632"/>
    </source>
</evidence>
<evidence type="ECO:0000256" key="7">
    <source>
        <dbReference type="HAMAP-Rule" id="MF_00351"/>
    </source>
</evidence>
<sequence>MKSLRELEEVLPNTYFIQVNGKKILATKSKYPPFYGEKKYGEYREWIPTRSKLSAAIIKGLRPEIKEDTKVLYLGAASGTTVSHLSDIVEDGVIYAVEYSAKPFVKFLELAKERKNIIPLLEDARKPENYSGIVEKVDFIYQDIAQRDQIDIFIKNAEFFLKKGGIGIIMVKARSIDSTLEPERIFKNVERELKKRFDLLAKVDIQSYHKDHVCFYLRWRG</sequence>
<evidence type="ECO:0000256" key="3">
    <source>
        <dbReference type="ARBA" id="ARBA00022603"/>
    </source>
</evidence>
<keyword evidence="6 7" id="KW-0694">RNA-binding</keyword>
<feature type="binding site" evidence="7">
    <location>
        <begin position="98"/>
        <end position="99"/>
    </location>
    <ligand>
        <name>S-adenosyl-L-methionine</name>
        <dbReference type="ChEBI" id="CHEBI:59789"/>
    </ligand>
</feature>
<feature type="binding site" evidence="7">
    <location>
        <begin position="123"/>
        <end position="124"/>
    </location>
    <ligand>
        <name>S-adenosyl-L-methionine</name>
        <dbReference type="ChEBI" id="CHEBI:59789"/>
    </ligand>
</feature>
<name>D3S0M9_FERPA</name>
<keyword evidence="9" id="KW-1185">Reference proteome</keyword>
<dbReference type="GeneID" id="8779676"/>
<evidence type="ECO:0000256" key="6">
    <source>
        <dbReference type="ARBA" id="ARBA00022884"/>
    </source>
</evidence>
<dbReference type="SMART" id="SM01206">
    <property type="entry name" value="Fibrillarin"/>
    <property type="match status" value="1"/>
</dbReference>
<dbReference type="GO" id="GO:0003723">
    <property type="term" value="F:RNA binding"/>
    <property type="evidence" value="ECO:0007669"/>
    <property type="project" value="UniProtKB-UniRule"/>
</dbReference>
<organism evidence="8 9">
    <name type="scientific">Ferroglobus placidus (strain DSM 10642 / AEDII12DO)</name>
    <dbReference type="NCBI Taxonomy" id="589924"/>
    <lineage>
        <taxon>Archaea</taxon>
        <taxon>Methanobacteriati</taxon>
        <taxon>Methanobacteriota</taxon>
        <taxon>Archaeoglobi</taxon>
        <taxon>Archaeoglobales</taxon>
        <taxon>Archaeoglobaceae</taxon>
        <taxon>Ferroglobus</taxon>
    </lineage>
</organism>
<dbReference type="Pfam" id="PF01269">
    <property type="entry name" value="Fibrillarin"/>
    <property type="match status" value="1"/>
</dbReference>
<reference evidence="8 9" key="2">
    <citation type="journal article" date="2011" name="Stand. Genomic Sci.">
        <title>Complete genome sequence of Ferroglobus placidus AEDII12DO.</title>
        <authorList>
            <person name="Anderson I."/>
            <person name="Risso C."/>
            <person name="Holmes D."/>
            <person name="Lucas S."/>
            <person name="Copeland A."/>
            <person name="Lapidus A."/>
            <person name="Cheng J.F."/>
            <person name="Bruce D."/>
            <person name="Goodwin L."/>
            <person name="Pitluck S."/>
            <person name="Saunders E."/>
            <person name="Brettin T."/>
            <person name="Detter J.C."/>
            <person name="Han C."/>
            <person name="Tapia R."/>
            <person name="Larimer F."/>
            <person name="Land M."/>
            <person name="Hauser L."/>
            <person name="Woyke T."/>
            <person name="Lovley D."/>
            <person name="Kyrpides N."/>
            <person name="Ivanova N."/>
        </authorList>
    </citation>
    <scope>NUCLEOTIDE SEQUENCE [LARGE SCALE GENOMIC DNA]</scope>
    <source>
        <strain evidence="9">DSM 10642 / AEDII12DO</strain>
    </source>
</reference>
<dbReference type="NCBIfam" id="NF003276">
    <property type="entry name" value="PRK04266.1-2"/>
    <property type="match status" value="1"/>
</dbReference>